<reference evidence="1" key="1">
    <citation type="journal article" date="2014" name="Int. J. Syst. Evol. Microbiol.">
        <title>Complete genome sequence of Corynebacterium casei LMG S-19264T (=DSM 44701T), isolated from a smear-ripened cheese.</title>
        <authorList>
            <consortium name="US DOE Joint Genome Institute (JGI-PGF)"/>
            <person name="Walter F."/>
            <person name="Albersmeier A."/>
            <person name="Kalinowski J."/>
            <person name="Ruckert C."/>
        </authorList>
    </citation>
    <scope>NUCLEOTIDE SEQUENCE</scope>
    <source>
        <strain evidence="1">JCM 4637</strain>
    </source>
</reference>
<organism evidence="1 2">
    <name type="scientific">Streptomyces finlayi</name>
    <dbReference type="NCBI Taxonomy" id="67296"/>
    <lineage>
        <taxon>Bacteria</taxon>
        <taxon>Bacillati</taxon>
        <taxon>Actinomycetota</taxon>
        <taxon>Actinomycetes</taxon>
        <taxon>Kitasatosporales</taxon>
        <taxon>Streptomycetaceae</taxon>
        <taxon>Streptomyces</taxon>
    </lineage>
</organism>
<dbReference type="AlphaFoldDB" id="A0A918WU20"/>
<evidence type="ECO:0000313" key="1">
    <source>
        <dbReference type="EMBL" id="GHC83217.1"/>
    </source>
</evidence>
<proteinExistence type="predicted"/>
<gene>
    <name evidence="1" type="ORF">GCM10010334_12100</name>
</gene>
<protein>
    <submittedName>
        <fullName evidence="1">Uncharacterized protein</fullName>
    </submittedName>
</protein>
<reference evidence="1" key="2">
    <citation type="submission" date="2020-09" db="EMBL/GenBank/DDBJ databases">
        <authorList>
            <person name="Sun Q."/>
            <person name="Ohkuma M."/>
        </authorList>
    </citation>
    <scope>NUCLEOTIDE SEQUENCE</scope>
    <source>
        <strain evidence="1">JCM 4637</strain>
    </source>
</reference>
<dbReference type="EMBL" id="BMVC01000002">
    <property type="protein sequence ID" value="GHC83217.1"/>
    <property type="molecule type" value="Genomic_DNA"/>
</dbReference>
<accession>A0A918WU20</accession>
<evidence type="ECO:0000313" key="2">
    <source>
        <dbReference type="Proteomes" id="UP000638353"/>
    </source>
</evidence>
<comment type="caution">
    <text evidence="1">The sequence shown here is derived from an EMBL/GenBank/DDBJ whole genome shotgun (WGS) entry which is preliminary data.</text>
</comment>
<dbReference type="Proteomes" id="UP000638353">
    <property type="component" value="Unassembled WGS sequence"/>
</dbReference>
<sequence>MPLPAPTVARMITSPHQASHRIFPERPGLLAPVFRLLGVQVPERASVEVLDPEAIRLGPLRSRTDTVLRVVPADGGPFLLAIDVQGRREPEKERSWRYCLGHLESQFRMPVLLLVLCRDRATAAWAAGPLPAEGALTVRPLVLGPDEAPVLPGYFEARRNPFLAALAAVVHGNGSEGSEVLHALEFALREGDVAGRLYCAELTEVGLAGTPARTEWRKLQGAEG</sequence>
<name>A0A918WU20_9ACTN</name>